<name>A0ACC2RXW6_9FUNG</name>
<dbReference type="EMBL" id="QTSX02006421">
    <property type="protein sequence ID" value="KAJ9054868.1"/>
    <property type="molecule type" value="Genomic_DNA"/>
</dbReference>
<evidence type="ECO:0000313" key="1">
    <source>
        <dbReference type="EMBL" id="KAJ9054868.1"/>
    </source>
</evidence>
<gene>
    <name evidence="1" type="ORF">DSO57_1009798</name>
</gene>
<proteinExistence type="predicted"/>
<accession>A0ACC2RXW6</accession>
<dbReference type="Proteomes" id="UP001165960">
    <property type="component" value="Unassembled WGS sequence"/>
</dbReference>
<reference evidence="1" key="1">
    <citation type="submission" date="2022-04" db="EMBL/GenBank/DDBJ databases">
        <title>Genome of the entomopathogenic fungus Entomophthora muscae.</title>
        <authorList>
            <person name="Elya C."/>
            <person name="Lovett B.R."/>
            <person name="Lee E."/>
            <person name="Macias A.M."/>
            <person name="Hajek A.E."/>
            <person name="De Bivort B.L."/>
            <person name="Kasson M.T."/>
            <person name="De Fine Licht H.H."/>
            <person name="Stajich J.E."/>
        </authorList>
    </citation>
    <scope>NUCLEOTIDE SEQUENCE</scope>
    <source>
        <strain evidence="1">Berkeley</strain>
    </source>
</reference>
<evidence type="ECO:0000313" key="2">
    <source>
        <dbReference type="Proteomes" id="UP001165960"/>
    </source>
</evidence>
<organism evidence="1 2">
    <name type="scientific">Entomophthora muscae</name>
    <dbReference type="NCBI Taxonomy" id="34485"/>
    <lineage>
        <taxon>Eukaryota</taxon>
        <taxon>Fungi</taxon>
        <taxon>Fungi incertae sedis</taxon>
        <taxon>Zoopagomycota</taxon>
        <taxon>Entomophthoromycotina</taxon>
        <taxon>Entomophthoromycetes</taxon>
        <taxon>Entomophthorales</taxon>
        <taxon>Entomophthoraceae</taxon>
        <taxon>Entomophthora</taxon>
    </lineage>
</organism>
<comment type="caution">
    <text evidence="1">The sequence shown here is derived from an EMBL/GenBank/DDBJ whole genome shotgun (WGS) entry which is preliminary data.</text>
</comment>
<sequence length="222" mass="24354">MSNSNDLEGAILGMGNPLLDICAVGDDALLSKYSLKANDAILADESHVPLYHELTQTPSSFYIAGGATQNAMRGAQRLLPPKTCTFIGCISNDKFGDTLRQAAEQDGLTTQYFIDESVPTGTCATIISGHNRSLVANLSAANNYKISHLERPEIWAVAEKAKLFYIAGFFLTVSVESILKVAKHANENNKTFCMRSLRSLPSPVFQRQYGFCFSLLGHHFWK</sequence>
<keyword evidence="2" id="KW-1185">Reference proteome</keyword>
<protein>
    <submittedName>
        <fullName evidence="1">Uncharacterized protein</fullName>
    </submittedName>
</protein>